<evidence type="ECO:0000259" key="7">
    <source>
        <dbReference type="Pfam" id="PF18581"/>
    </source>
</evidence>
<dbReference type="GeneTree" id="ENSGT00530000063859"/>
<evidence type="ECO:0000256" key="2">
    <source>
        <dbReference type="ARBA" id="ARBA00004286"/>
    </source>
</evidence>
<dbReference type="InterPro" id="IPR040560">
    <property type="entry name" value="SYCP2_SLD"/>
</dbReference>
<dbReference type="PANTHER" id="PTHR15607:SF12">
    <property type="entry name" value="SYNAPTONEMAL COMPLEX PROTEIN 2"/>
    <property type="match status" value="1"/>
</dbReference>
<feature type="compositionally biased region" description="Acidic residues" evidence="6">
    <location>
        <begin position="1263"/>
        <end position="1272"/>
    </location>
</feature>
<dbReference type="GO" id="GO:0000800">
    <property type="term" value="C:lateral element"/>
    <property type="evidence" value="ECO:0007669"/>
    <property type="project" value="TreeGrafter"/>
</dbReference>
<reference evidence="9" key="2">
    <citation type="submission" date="2025-09" db="UniProtKB">
        <authorList>
            <consortium name="Ensembl"/>
        </authorList>
    </citation>
    <scope>IDENTIFICATION</scope>
</reference>
<feature type="compositionally biased region" description="Polar residues" evidence="6">
    <location>
        <begin position="705"/>
        <end position="723"/>
    </location>
</feature>
<evidence type="ECO:0000256" key="4">
    <source>
        <dbReference type="ARBA" id="ARBA00022454"/>
    </source>
</evidence>
<feature type="region of interest" description="Disordered" evidence="6">
    <location>
        <begin position="753"/>
        <end position="793"/>
    </location>
</feature>
<feature type="region of interest" description="Disordered" evidence="6">
    <location>
        <begin position="1197"/>
        <end position="1311"/>
    </location>
</feature>
<feature type="compositionally biased region" description="Basic and acidic residues" evidence="6">
    <location>
        <begin position="629"/>
        <end position="639"/>
    </location>
</feature>
<feature type="region of interest" description="Disordered" evidence="6">
    <location>
        <begin position="705"/>
        <end position="734"/>
    </location>
</feature>
<comment type="subcellular location">
    <subcellularLocation>
        <location evidence="2">Chromosome</location>
    </subcellularLocation>
    <subcellularLocation>
        <location evidence="1">Nucleus</location>
    </subcellularLocation>
</comment>
<dbReference type="Pfam" id="PF18584">
    <property type="entry name" value="SYCP2_SLD"/>
    <property type="match status" value="1"/>
</dbReference>
<proteinExistence type="inferred from homology"/>
<feature type="region of interest" description="Disordered" evidence="6">
    <location>
        <begin position="509"/>
        <end position="545"/>
    </location>
</feature>
<evidence type="ECO:0000256" key="3">
    <source>
        <dbReference type="ARBA" id="ARBA00007960"/>
    </source>
</evidence>
<feature type="domain" description="Synaptonemal complex protein 2 armadillo-repeat-like" evidence="7">
    <location>
        <begin position="7"/>
        <end position="97"/>
    </location>
</feature>
<protein>
    <submittedName>
        <fullName evidence="9">Synaptonemal complex protein 2</fullName>
    </submittedName>
</protein>
<keyword evidence="4" id="KW-0158">Chromosome</keyword>
<dbReference type="Proteomes" id="UP001108240">
    <property type="component" value="Unplaced"/>
</dbReference>
<keyword evidence="10" id="KW-1185">Reference proteome</keyword>
<evidence type="ECO:0000313" key="10">
    <source>
        <dbReference type="Proteomes" id="UP001108240"/>
    </source>
</evidence>
<evidence type="ECO:0000259" key="8">
    <source>
        <dbReference type="Pfam" id="PF18584"/>
    </source>
</evidence>
<evidence type="ECO:0000256" key="5">
    <source>
        <dbReference type="ARBA" id="ARBA00023242"/>
    </source>
</evidence>
<accession>A0A9J8C299</accession>
<name>A0A9J8C299_CYPCA</name>
<dbReference type="Pfam" id="PF18581">
    <property type="entry name" value="SYCP2_ARLD"/>
    <property type="match status" value="1"/>
</dbReference>
<evidence type="ECO:0000256" key="1">
    <source>
        <dbReference type="ARBA" id="ARBA00004123"/>
    </source>
</evidence>
<dbReference type="Ensembl" id="ENSCCRT00000171335.1">
    <property type="protein sequence ID" value="ENSCCRP00000163872.1"/>
    <property type="gene ID" value="ENSCCRG00000056662.1"/>
</dbReference>
<feature type="compositionally biased region" description="Basic and acidic residues" evidence="6">
    <location>
        <begin position="861"/>
        <end position="870"/>
    </location>
</feature>
<feature type="compositionally biased region" description="Polar residues" evidence="6">
    <location>
        <begin position="1006"/>
        <end position="1015"/>
    </location>
</feature>
<feature type="compositionally biased region" description="Basic and acidic residues" evidence="6">
    <location>
        <begin position="950"/>
        <end position="984"/>
    </location>
</feature>
<feature type="compositionally biased region" description="Polar residues" evidence="6">
    <location>
        <begin position="923"/>
        <end position="934"/>
    </location>
</feature>
<evidence type="ECO:0000313" key="9">
    <source>
        <dbReference type="Ensembl" id="ENSCCRP00000163872.1"/>
    </source>
</evidence>
<organism evidence="9 10">
    <name type="scientific">Cyprinus carpio carpio</name>
    <dbReference type="NCBI Taxonomy" id="630221"/>
    <lineage>
        <taxon>Eukaryota</taxon>
        <taxon>Metazoa</taxon>
        <taxon>Chordata</taxon>
        <taxon>Craniata</taxon>
        <taxon>Vertebrata</taxon>
        <taxon>Euteleostomi</taxon>
        <taxon>Actinopterygii</taxon>
        <taxon>Neopterygii</taxon>
        <taxon>Teleostei</taxon>
        <taxon>Ostariophysi</taxon>
        <taxon>Cypriniformes</taxon>
        <taxon>Cyprinidae</taxon>
        <taxon>Cyprininae</taxon>
        <taxon>Cyprinus</taxon>
    </lineage>
</organism>
<dbReference type="OMA" id="IFSSQMC"/>
<comment type="similarity">
    <text evidence="3">Belongs to the SYCP2 family.</text>
</comment>
<feature type="region of interest" description="Disordered" evidence="6">
    <location>
        <begin position="608"/>
        <end position="662"/>
    </location>
</feature>
<dbReference type="GO" id="GO:0007143">
    <property type="term" value="P:female meiotic nuclear division"/>
    <property type="evidence" value="ECO:0007669"/>
    <property type="project" value="TreeGrafter"/>
</dbReference>
<keyword evidence="5" id="KW-0539">Nucleus</keyword>
<feature type="region of interest" description="Disordered" evidence="6">
    <location>
        <begin position="566"/>
        <end position="585"/>
    </location>
</feature>
<feature type="compositionally biased region" description="Polar residues" evidence="6">
    <location>
        <begin position="764"/>
        <end position="774"/>
    </location>
</feature>
<dbReference type="InterPro" id="IPR024835">
    <property type="entry name" value="SYCP2-like"/>
</dbReference>
<dbReference type="PANTHER" id="PTHR15607">
    <property type="entry name" value="SYNAPTONEMAL COMPLEX PROTEIN-RELATED"/>
    <property type="match status" value="1"/>
</dbReference>
<feature type="region of interest" description="Disordered" evidence="6">
    <location>
        <begin position="813"/>
        <end position="1032"/>
    </location>
</feature>
<sequence>MFLLLKMYVYMVQWFEKARKLWVEAGSSRNEAMIKLAEDFFDALMVVHESCKEGTYEVTEALLSHIGKLASDAQISIVIQKEAARKLNAILEKIPMELKKKKKILSTQEASSMMNAVASQILRGGDYDLQVSLMEALCRMASPAQRNQLADSWFTMTFVSSAFKKIKDSQFETDCRKFLNMVNGMQGDGRSVYSYPCLEAFLDKHELHMPEDENLEAFWIDFNLGSQSISFYFCVADKNAQDGQWSTLCIVENEVQSYTVEEENGKKVLHLILTEQISIDSLEGSRVTIKFSSSLDILRATESVYGQAKNRTFFRKTSIVKTPVHVNLSSQESSQVFVAESQVSPSLCVEGRGSLSVKHSIPCQPPAHPTPDINNVPQQMVTPIKMKVSESCTYISGSVGSKQGSCSSICVLPAVSKPMVKPALQMMSSSERKKEIELRELMMPKTSSKVSSLSFQCENNQKKPHTIQAQSTPAAHNEDRQKIQSLKAKEKKYHKHIPADKVVQMVQADKEHEEETLDNSIVPDSQPVRKGSSYSPAPWSLNSSKRRISVSGSLLTWQKDCYKNGTISDGSSHPPPQRLSPAQCASRALNQKQLHTQLTQRLEEVLREQQGTDGRTAQRGSSLEPRTAGQEKRNMEKSVKSVPARPAQQRRKSSEVQGDASDHENMAHAADGMVKMISSHYKRPAKASSHEPGVELNIASTNRNLLNKSCCPSSTEKTGVKSSSLHKAHDRSKKEFQQLEDVYAFTEDTPKISVRKKSSDTSRVESSNPQTLSKSARRPQLPKAAKANVNKNLFRDTDTDNMMEISWLNSANRKPKPKVADYSRQPVKPPAVSAFKSPYTPLPSPKPVKEQIKPKRKRQMKIAETEDKRQPSINNKKATGRPQRAAALTRTYREPSDSDNQSSLSESEKAPPPKKKATGRAATLQQNVPAQATEQGEKREKTSVDTAKQQSEDVQKKAEKGFAKILRDQRNDKGKKKSSPEHLTVKKTSSAQESARRQKESWAARLSSTFASPSSVEKMRSGEKLTTYLRSSATPLRSLSISPIEADSPPLQPLTSLKEMQASSLCKTPGSKGALKLPAHSITPVSTTSRGSKRNPPAAQVELSPVHSLLIPAQPLEKSTLPSPRIPPDLHEEQRAVMNKTSPTSFERRSVISVTMSQSSHISMSNMALMCIELEKTPACQKGSKVERLEFKSGPTDIHKHLTLSHSASLSEREEDSEEDKENKAPSPSQLALKMKPRKLYEPTDKSFSPRHNIKLLMKDQSSSEEEEEDIVTADRRRKRSYKKGLNKRAKESIISRSKTGRRKNNTEEVETLSSCTRSSCRHASVEADIDVTQPAQQVGFICHQFSSEFKRKIKNRCRTMDLYTRQTFKTLQQHMSSVSVQVQQHSTQRLEKVKQVLVREIANLEQDDIALRSMEEELMTYWGKQTLAFHAYQEKGTKRLQQLKSTIQTDVCDSLEYETQIFSVEMSLMKKNMKSVQEHFFKEMQEEELTSVRRGLQSLFFPDALRF</sequence>
<feature type="compositionally biased region" description="Polar residues" evidence="6">
    <location>
        <begin position="609"/>
        <end position="621"/>
    </location>
</feature>
<evidence type="ECO:0000256" key="6">
    <source>
        <dbReference type="SAM" id="MobiDB-lite"/>
    </source>
</evidence>
<feature type="compositionally biased region" description="Polar residues" evidence="6">
    <location>
        <begin position="532"/>
        <end position="543"/>
    </location>
</feature>
<dbReference type="InterPro" id="IPR041322">
    <property type="entry name" value="SYCP2_ARLD"/>
</dbReference>
<dbReference type="GO" id="GO:0000779">
    <property type="term" value="C:condensed chromosome, centromeric region"/>
    <property type="evidence" value="ECO:0007669"/>
    <property type="project" value="TreeGrafter"/>
</dbReference>
<reference evidence="9" key="1">
    <citation type="submission" date="2025-08" db="UniProtKB">
        <authorList>
            <consortium name="Ensembl"/>
        </authorList>
    </citation>
    <scope>IDENTIFICATION</scope>
</reference>
<dbReference type="GO" id="GO:0007140">
    <property type="term" value="P:male meiotic nuclear division"/>
    <property type="evidence" value="ECO:0007669"/>
    <property type="project" value="TreeGrafter"/>
</dbReference>
<feature type="compositionally biased region" description="Basic residues" evidence="6">
    <location>
        <begin position="1276"/>
        <end position="1288"/>
    </location>
</feature>
<feature type="domain" description="Synaptonemal complex protein 2 Spt16M-like" evidence="8">
    <location>
        <begin position="192"/>
        <end position="306"/>
    </location>
</feature>